<feature type="domain" description="DUF835" evidence="2">
    <location>
        <begin position="124"/>
        <end position="236"/>
    </location>
</feature>
<dbReference type="STRING" id="54262.CHITON_0391"/>
<feature type="transmembrane region" description="Helical" evidence="1">
    <location>
        <begin position="6"/>
        <end position="26"/>
    </location>
</feature>
<feature type="transmembrane region" description="Helical" evidence="1">
    <location>
        <begin position="38"/>
        <end position="61"/>
    </location>
</feature>
<feature type="transmembrane region" description="Helical" evidence="1">
    <location>
        <begin position="73"/>
        <end position="89"/>
    </location>
</feature>
<dbReference type="PANTHER" id="PTHR33531:SF7">
    <property type="entry name" value="HYPOTHETICAL MEMBRANE PROTEIN, CONSERVED"/>
    <property type="match status" value="1"/>
</dbReference>
<dbReference type="Proteomes" id="UP000093069">
    <property type="component" value="Chromosome I"/>
</dbReference>
<protein>
    <recommendedName>
        <fullName evidence="2">DUF835 domain-containing protein</fullName>
    </recommendedName>
</protein>
<dbReference type="Proteomes" id="UP000250189">
    <property type="component" value="Chromosome"/>
</dbReference>
<dbReference type="AlphaFoldDB" id="A0A160VR04"/>
<dbReference type="RefSeq" id="WP_084448842.1">
    <property type="nucleotide sequence ID" value="NZ_CP015193.1"/>
</dbReference>
<dbReference type="PANTHER" id="PTHR33531">
    <property type="entry name" value="RUBRERYTHRIN SUBFAMILY"/>
    <property type="match status" value="1"/>
</dbReference>
<dbReference type="Pfam" id="PF05763">
    <property type="entry name" value="DUF835"/>
    <property type="match status" value="1"/>
</dbReference>
<evidence type="ECO:0000313" key="4">
    <source>
        <dbReference type="EMBL" id="CUX77170.1"/>
    </source>
</evidence>
<keyword evidence="1" id="KW-1133">Transmembrane helix</keyword>
<name>A0A160VR04_9EURY</name>
<keyword evidence="1" id="KW-0472">Membrane</keyword>
<accession>A0A160VR04</accession>
<gene>
    <name evidence="3" type="ORF">A3L04_01970</name>
    <name evidence="4" type="ORF">CHITON_0391</name>
</gene>
<organism evidence="4 5">
    <name type="scientific">Thermococcus chitonophagus</name>
    <dbReference type="NCBI Taxonomy" id="54262"/>
    <lineage>
        <taxon>Archaea</taxon>
        <taxon>Methanobacteriati</taxon>
        <taxon>Methanobacteriota</taxon>
        <taxon>Thermococci</taxon>
        <taxon>Thermococcales</taxon>
        <taxon>Thermococcaceae</taxon>
        <taxon>Thermococcus</taxon>
    </lineage>
</organism>
<dbReference type="OrthoDB" id="86083at2157"/>
<proteinExistence type="predicted"/>
<reference evidence="4" key="1">
    <citation type="submission" date="2016-01" db="EMBL/GenBank/DDBJ databases">
        <authorList>
            <person name="Oliw E.H."/>
        </authorList>
    </citation>
    <scope>NUCLEOTIDE SEQUENCE</scope>
    <source>
        <strain evidence="4">1</strain>
    </source>
</reference>
<dbReference type="InterPro" id="IPR008553">
    <property type="entry name" value="DUF835"/>
</dbReference>
<evidence type="ECO:0000313" key="3">
    <source>
        <dbReference type="EMBL" id="ASJ15927.1"/>
    </source>
</evidence>
<evidence type="ECO:0000313" key="5">
    <source>
        <dbReference type="Proteomes" id="UP000093069"/>
    </source>
</evidence>
<keyword evidence="1" id="KW-0812">Transmembrane</keyword>
<evidence type="ECO:0000256" key="1">
    <source>
        <dbReference type="SAM" id="Phobius"/>
    </source>
</evidence>
<reference evidence="5" key="2">
    <citation type="submission" date="2016-01" db="EMBL/GenBank/DDBJ databases">
        <authorList>
            <person name="Vorgias C.E."/>
        </authorList>
    </citation>
    <scope>NUCLEOTIDE SEQUENCE [LARGE SCALE GENOMIC DNA]</scope>
</reference>
<reference evidence="3 6" key="3">
    <citation type="submission" date="2016-04" db="EMBL/GenBank/DDBJ databases">
        <title>Complete genome sequence of Thermococcus chitonophagus type strain GC74.</title>
        <authorList>
            <person name="Oger P.M."/>
        </authorList>
    </citation>
    <scope>NUCLEOTIDE SEQUENCE [LARGE SCALE GENOMIC DNA]</scope>
    <source>
        <strain evidence="3 6">GC74</strain>
    </source>
</reference>
<evidence type="ECO:0000259" key="2">
    <source>
        <dbReference type="Pfam" id="PF05763"/>
    </source>
</evidence>
<keyword evidence="6" id="KW-1185">Reference proteome</keyword>
<evidence type="ECO:0000313" key="6">
    <source>
        <dbReference type="Proteomes" id="UP000250189"/>
    </source>
</evidence>
<dbReference type="KEGG" id="tch:CHITON_0391"/>
<dbReference type="EMBL" id="CP015193">
    <property type="protein sequence ID" value="ASJ15927.1"/>
    <property type="molecule type" value="Genomic_DNA"/>
</dbReference>
<dbReference type="EMBL" id="LN999010">
    <property type="protein sequence ID" value="CUX77170.1"/>
    <property type="molecule type" value="Genomic_DNA"/>
</dbReference>
<sequence length="245" mass="28025">MVSWIALSYRVLVFLIFLALAIYSTLQYVRSPSEFKSLFRNSIVFFTTASGLRLIDILYLYLKVPYYNEIHTLGHIVILLSFAWIYISFTRRLTGFFYPEEPKITGVHAYLATSLLEVEGLLEGEKILAITRNPSTYDKYDAKVVWVTTAEGTSGVSPTALHVILDLAIRFAQENRGGVVVIDCVEFLILYNGFKATYKFLTSLKDHLITRNSKLIVVLNPQALDEKEWNLLRREFVQPQNVPSL</sequence>
<dbReference type="GeneID" id="33321301"/>